<dbReference type="PRINTS" id="PR00909">
    <property type="entry name" value="SPERMDNBNDNG"/>
</dbReference>
<evidence type="ECO:0000256" key="6">
    <source>
        <dbReference type="SAM" id="SignalP"/>
    </source>
</evidence>
<dbReference type="InterPro" id="IPR001188">
    <property type="entry name" value="Sperm_putr-bd"/>
</dbReference>
<name>A0A1M5TRI2_9CLOT</name>
<dbReference type="OrthoDB" id="9769319at2"/>
<sequence>MKKTLCKILSLIVLILISFNLVACKDDRVAITVYNWGDYIDESVISEFEKEYDIKVIYEQFATNEEMYVKLKNSPGAYDVAIPSEYMIVKMINEDLLEEIDMSNVPNFEYIDDKFKDLDFDPHNKYSIPYMWGTVGVVYNKSLIDDEIVNWSDLWDSKYEDQILMLNSQRDSIGVALKKLGYSLNEKDSAKLQEAKEQLVIQKPLVRAYVGDEVKDMIIEEEAAIAVVWSGDAIIMMGNNEDLDYVVPMEGSNVWFDNMVIPKGTKHKKEAELFINFMNRPDIAKRNVDYIGYSTPNKKAFELLDEDMKNNKAAYPEESVLDRCEIFLDLGERVKEYDKIWTDIMGE</sequence>
<evidence type="ECO:0000256" key="3">
    <source>
        <dbReference type="ARBA" id="ARBA00022729"/>
    </source>
</evidence>
<proteinExistence type="predicted"/>
<feature type="signal peptide" evidence="6">
    <location>
        <begin position="1"/>
        <end position="23"/>
    </location>
</feature>
<dbReference type="GO" id="GO:0042597">
    <property type="term" value="C:periplasmic space"/>
    <property type="evidence" value="ECO:0007669"/>
    <property type="project" value="UniProtKB-SubCell"/>
</dbReference>
<evidence type="ECO:0000256" key="1">
    <source>
        <dbReference type="ARBA" id="ARBA00004418"/>
    </source>
</evidence>
<evidence type="ECO:0000256" key="2">
    <source>
        <dbReference type="ARBA" id="ARBA00022448"/>
    </source>
</evidence>
<dbReference type="PANTHER" id="PTHR30222:SF17">
    <property type="entry name" value="SPERMIDINE_PUTRESCINE-BINDING PERIPLASMIC PROTEIN"/>
    <property type="match status" value="1"/>
</dbReference>
<dbReference type="STRING" id="1121306.SAMN02745196_00688"/>
<dbReference type="PIRSF" id="PIRSF019574">
    <property type="entry name" value="Periplasmic_polyamine_BP"/>
    <property type="match status" value="1"/>
</dbReference>
<keyword evidence="3 6" id="KW-0732">Signal</keyword>
<organism evidence="7 8">
    <name type="scientific">Clostridium collagenovorans DSM 3089</name>
    <dbReference type="NCBI Taxonomy" id="1121306"/>
    <lineage>
        <taxon>Bacteria</taxon>
        <taxon>Bacillati</taxon>
        <taxon>Bacillota</taxon>
        <taxon>Clostridia</taxon>
        <taxon>Eubacteriales</taxon>
        <taxon>Clostridiaceae</taxon>
        <taxon>Clostridium</taxon>
    </lineage>
</organism>
<dbReference type="Gene3D" id="3.40.190.10">
    <property type="entry name" value="Periplasmic binding protein-like II"/>
    <property type="match status" value="2"/>
</dbReference>
<dbReference type="GO" id="GO:0019808">
    <property type="term" value="F:polyamine binding"/>
    <property type="evidence" value="ECO:0007669"/>
    <property type="project" value="InterPro"/>
</dbReference>
<dbReference type="GO" id="GO:0015846">
    <property type="term" value="P:polyamine transport"/>
    <property type="evidence" value="ECO:0007669"/>
    <property type="project" value="InterPro"/>
</dbReference>
<dbReference type="RefSeq" id="WP_072830058.1">
    <property type="nucleotide sequence ID" value="NZ_FQXP01000003.1"/>
</dbReference>
<dbReference type="SUPFAM" id="SSF53850">
    <property type="entry name" value="Periplasmic binding protein-like II"/>
    <property type="match status" value="1"/>
</dbReference>
<accession>A0A1M5TRI2</accession>
<feature type="binding site" evidence="5">
    <location>
        <position position="86"/>
    </location>
    <ligand>
        <name>spermidine</name>
        <dbReference type="ChEBI" id="CHEBI:57834"/>
    </ligand>
</feature>
<dbReference type="Proteomes" id="UP000184526">
    <property type="component" value="Unassembled WGS sequence"/>
</dbReference>
<protein>
    <submittedName>
        <fullName evidence="7">Spermidine/putrescine transport system substrate-binding protein</fullName>
    </submittedName>
</protein>
<keyword evidence="8" id="KW-1185">Reference proteome</keyword>
<dbReference type="Pfam" id="PF13416">
    <property type="entry name" value="SBP_bac_8"/>
    <property type="match status" value="1"/>
</dbReference>
<keyword evidence="2" id="KW-0813">Transport</keyword>
<keyword evidence="4" id="KW-0574">Periplasm</keyword>
<dbReference type="InterPro" id="IPR006059">
    <property type="entry name" value="SBP"/>
</dbReference>
<evidence type="ECO:0000256" key="4">
    <source>
        <dbReference type="ARBA" id="ARBA00022764"/>
    </source>
</evidence>
<comment type="subcellular location">
    <subcellularLocation>
        <location evidence="1">Periplasm</location>
    </subcellularLocation>
</comment>
<evidence type="ECO:0000313" key="8">
    <source>
        <dbReference type="Proteomes" id="UP000184526"/>
    </source>
</evidence>
<dbReference type="AlphaFoldDB" id="A0A1M5TRI2"/>
<evidence type="ECO:0000313" key="7">
    <source>
        <dbReference type="EMBL" id="SHH53372.1"/>
    </source>
</evidence>
<dbReference type="EMBL" id="FQXP01000003">
    <property type="protein sequence ID" value="SHH53372.1"/>
    <property type="molecule type" value="Genomic_DNA"/>
</dbReference>
<dbReference type="PANTHER" id="PTHR30222">
    <property type="entry name" value="SPERMIDINE/PUTRESCINE-BINDING PERIPLASMIC PROTEIN"/>
    <property type="match status" value="1"/>
</dbReference>
<gene>
    <name evidence="7" type="ORF">SAMN02745196_00688</name>
</gene>
<reference evidence="7 8" key="1">
    <citation type="submission" date="2016-11" db="EMBL/GenBank/DDBJ databases">
        <authorList>
            <person name="Jaros S."/>
            <person name="Januszkiewicz K."/>
            <person name="Wedrychowicz H."/>
        </authorList>
    </citation>
    <scope>NUCLEOTIDE SEQUENCE [LARGE SCALE GENOMIC DNA]</scope>
    <source>
        <strain evidence="7 8">DSM 3089</strain>
    </source>
</reference>
<evidence type="ECO:0000256" key="5">
    <source>
        <dbReference type="PIRSR" id="PIRSR019574-1"/>
    </source>
</evidence>
<dbReference type="CDD" id="cd13590">
    <property type="entry name" value="PBP2_PotD_PotF_like"/>
    <property type="match status" value="1"/>
</dbReference>
<feature type="chain" id="PRO_5039411740" evidence="6">
    <location>
        <begin position="24"/>
        <end position="347"/>
    </location>
</feature>